<dbReference type="PANTHER" id="PTHR43140">
    <property type="entry name" value="TYPE-1 RESTRICTION ENZYME ECOKI SPECIFICITY PROTEIN"/>
    <property type="match status" value="1"/>
</dbReference>
<gene>
    <name evidence="5" type="ORF">DFP82_10781</name>
</gene>
<name>A0A2V4UHY2_9GAMM</name>
<comment type="caution">
    <text evidence="5">The sequence shown here is derived from an EMBL/GenBank/DDBJ whole genome shotgun (WGS) entry which is preliminary data.</text>
</comment>
<feature type="domain" description="Type I restriction modification DNA specificity" evidence="4">
    <location>
        <begin position="402"/>
        <end position="571"/>
    </location>
</feature>
<keyword evidence="3" id="KW-0238">DNA-binding</keyword>
<dbReference type="InterPro" id="IPR000055">
    <property type="entry name" value="Restrct_endonuc_typeI_TRD"/>
</dbReference>
<dbReference type="InterPro" id="IPR051212">
    <property type="entry name" value="Type-I_RE_S_subunit"/>
</dbReference>
<dbReference type="CDD" id="cd17246">
    <property type="entry name" value="RMtype1_S_SonII-TRD2-CR2_like"/>
    <property type="match status" value="1"/>
</dbReference>
<keyword evidence="2" id="KW-0680">Restriction system</keyword>
<comment type="similarity">
    <text evidence="1">Belongs to the type-I restriction system S methylase family.</text>
</comment>
<reference evidence="5 6" key="1">
    <citation type="submission" date="2018-06" db="EMBL/GenBank/DDBJ databases">
        <title>Genomic Encyclopedia of Type Strains, Phase III (KMG-III): the genomes of soil and plant-associated and newly described type strains.</title>
        <authorList>
            <person name="Whitman W."/>
        </authorList>
    </citation>
    <scope>NUCLEOTIDE SEQUENCE [LARGE SCALE GENOMIC DNA]</scope>
    <source>
        <strain evidence="5 6">CECT 5889</strain>
    </source>
</reference>
<evidence type="ECO:0000256" key="1">
    <source>
        <dbReference type="ARBA" id="ARBA00010923"/>
    </source>
</evidence>
<evidence type="ECO:0000313" key="6">
    <source>
        <dbReference type="Proteomes" id="UP000247746"/>
    </source>
</evidence>
<protein>
    <submittedName>
        <fullName evidence="5">Type I restriction enzyme S subunit</fullName>
    </submittedName>
</protein>
<dbReference type="EMBL" id="QJSU01000007">
    <property type="protein sequence ID" value="PYE38459.1"/>
    <property type="molecule type" value="Genomic_DNA"/>
</dbReference>
<proteinExistence type="inferred from homology"/>
<dbReference type="SUPFAM" id="SSF116734">
    <property type="entry name" value="DNA methylase specificity domain"/>
    <property type="match status" value="2"/>
</dbReference>
<evidence type="ECO:0000259" key="4">
    <source>
        <dbReference type="Pfam" id="PF01420"/>
    </source>
</evidence>
<dbReference type="GO" id="GO:0009307">
    <property type="term" value="P:DNA restriction-modification system"/>
    <property type="evidence" value="ECO:0007669"/>
    <property type="project" value="UniProtKB-KW"/>
</dbReference>
<dbReference type="GO" id="GO:0003677">
    <property type="term" value="F:DNA binding"/>
    <property type="evidence" value="ECO:0007669"/>
    <property type="project" value="UniProtKB-KW"/>
</dbReference>
<organism evidence="5 6">
    <name type="scientific">Psychrobacter fozii</name>
    <dbReference type="NCBI Taxonomy" id="198480"/>
    <lineage>
        <taxon>Bacteria</taxon>
        <taxon>Pseudomonadati</taxon>
        <taxon>Pseudomonadota</taxon>
        <taxon>Gammaproteobacteria</taxon>
        <taxon>Moraxellales</taxon>
        <taxon>Moraxellaceae</taxon>
        <taxon>Psychrobacter</taxon>
    </lineage>
</organism>
<dbReference type="Gene3D" id="3.90.220.20">
    <property type="entry name" value="DNA methylase specificity domains"/>
    <property type="match status" value="2"/>
</dbReference>
<dbReference type="OrthoDB" id="398435at2"/>
<evidence type="ECO:0000313" key="5">
    <source>
        <dbReference type="EMBL" id="PYE38459.1"/>
    </source>
</evidence>
<dbReference type="Proteomes" id="UP000247746">
    <property type="component" value="Unassembled WGS sequence"/>
</dbReference>
<accession>A0A2V4UHY2</accession>
<evidence type="ECO:0000256" key="3">
    <source>
        <dbReference type="ARBA" id="ARBA00023125"/>
    </source>
</evidence>
<dbReference type="RefSeq" id="WP_110923613.1">
    <property type="nucleotide sequence ID" value="NZ_QJSU01000007.1"/>
</dbReference>
<dbReference type="Pfam" id="PF01420">
    <property type="entry name" value="Methylase_S"/>
    <property type="match status" value="2"/>
</dbReference>
<dbReference type="InterPro" id="IPR044946">
    <property type="entry name" value="Restrct_endonuc_typeI_TRD_sf"/>
</dbReference>
<dbReference type="PANTHER" id="PTHR43140:SF1">
    <property type="entry name" value="TYPE I RESTRICTION ENZYME ECOKI SPECIFICITY SUBUNIT"/>
    <property type="match status" value="1"/>
</dbReference>
<keyword evidence="6" id="KW-1185">Reference proteome</keyword>
<dbReference type="CDD" id="cd17256">
    <property type="entry name" value="RMtype1_S_EcoJA65PI-TRD1-CR1_like"/>
    <property type="match status" value="1"/>
</dbReference>
<feature type="domain" description="Type I restriction modification DNA specificity" evidence="4">
    <location>
        <begin position="111"/>
        <end position="293"/>
    </location>
</feature>
<evidence type="ECO:0000256" key="2">
    <source>
        <dbReference type="ARBA" id="ARBA00022747"/>
    </source>
</evidence>
<dbReference type="AlphaFoldDB" id="A0A2V4UHY2"/>
<sequence length="600" mass="67376">MRVEIGKDISKPEQLITEHIDIWTSAVLAKSTSGRGSSKKYELYGITKLRELILELAVRGKLVPQDDNDEPASVLLEKISDEKAYLIKEGEIKKTKLLPELTEDEKPFESPQGWCFYRLGDLVEKLGSGSTPRGGRNAYVSEGIPFLRSQNVRNEGLDDSDIAYISSETHQRMNNTIVYPGDILLNITGASLGRTIIFPNTYPEANVSQHVTIIRLIDPNITPFIYLCIRSPLLQKIVWERQVGMAIEGLSKKVLELFEIPIPPLAEQKRVVAKVDELMMLCDQLEQQTESSIDAHATLVEVLLATLTDSADADELAQNWARISEHFDSLFTTEQSIEALKQTVLQLAVMGKLVPQNPEDEPASVLLEKIAEEKERLIEDKKIKPRKALPPIENEEKLFDLPLGWEWCRLDDICDGITSGSTPPKSSFIDETGIPYLKVYNIRNQKIDFEYQPQFIEEGYHSSSLKRSQLCPGDVIMNIVGPPLGKIAIIPDTYPQWNCNQAIVMFRPFISDLNKFIYTYLVSGMFLDKIALIGTAGQDNISVTKSRSILLPTPPLAEQLRIVAKIDELMVICDQLKLSLKQSQETQVQLTDALVDRALG</sequence>